<evidence type="ECO:0000256" key="14">
    <source>
        <dbReference type="ARBA" id="ARBA00022832"/>
    </source>
</evidence>
<comment type="cofactor">
    <cofactor evidence="1">
        <name>glutathione</name>
        <dbReference type="ChEBI" id="CHEBI:57925"/>
    </cofactor>
</comment>
<evidence type="ECO:0000256" key="23">
    <source>
        <dbReference type="ARBA" id="ARBA00036805"/>
    </source>
</evidence>
<evidence type="ECO:0000256" key="2">
    <source>
        <dbReference type="ARBA" id="ARBA00004141"/>
    </source>
</evidence>
<keyword evidence="14" id="KW-0276">Fatty acid metabolism</keyword>
<comment type="catalytic activity">
    <reaction evidence="24">
        <text>(5S)-hydroperoxy-(6E,8Z,11Z,14Z)-eicosatetraenoate + 2 glutathione = (5S)-hydroxy-(6E,8Z,11Z,14Z)-eicosatetraenoate + glutathione disulfide + H2O</text>
        <dbReference type="Rhea" id="RHEA:48620"/>
        <dbReference type="ChEBI" id="CHEBI:15377"/>
        <dbReference type="ChEBI" id="CHEBI:57450"/>
        <dbReference type="ChEBI" id="CHEBI:57925"/>
        <dbReference type="ChEBI" id="CHEBI:58297"/>
        <dbReference type="ChEBI" id="CHEBI:90632"/>
    </reaction>
</comment>
<keyword evidence="17" id="KW-0443">Lipid metabolism</keyword>
<proteinExistence type="inferred from homology"/>
<evidence type="ECO:0000256" key="12">
    <source>
        <dbReference type="ARBA" id="ARBA00022679"/>
    </source>
</evidence>
<dbReference type="Gene3D" id="1.20.120.550">
    <property type="entry name" value="Membrane associated eicosanoid/glutathione metabolism-like domain"/>
    <property type="match status" value="1"/>
</dbReference>
<dbReference type="InterPro" id="IPR023352">
    <property type="entry name" value="MAPEG-like_dom_sf"/>
</dbReference>
<evidence type="ECO:0000256" key="7">
    <source>
        <dbReference type="ARBA" id="ARBA00012452"/>
    </source>
</evidence>
<evidence type="ECO:0000256" key="18">
    <source>
        <dbReference type="ARBA" id="ARBA00023136"/>
    </source>
</evidence>
<keyword evidence="13 30" id="KW-0812">Transmembrane</keyword>
<keyword evidence="16" id="KW-0560">Oxidoreductase</keyword>
<keyword evidence="9" id="KW-0644">Prostaglandin metabolism</keyword>
<evidence type="ECO:0000256" key="24">
    <source>
        <dbReference type="ARBA" id="ARBA00036848"/>
    </source>
</evidence>
<comment type="subcellular location">
    <subcellularLocation>
        <location evidence="3">Cytoplasm</location>
        <location evidence="3">Perinuclear region</location>
    </subcellularLocation>
    <subcellularLocation>
        <location evidence="2">Membrane</location>
        <topology evidence="2">Multi-pass membrane protein</topology>
    </subcellularLocation>
</comment>
<keyword evidence="8" id="KW-0963">Cytoplasm</keyword>
<comment type="catalytic activity">
    <reaction evidence="22">
        <text>prostaglandin G2 = (15S)-15-hydroperoxy-prostaglandin E2</text>
        <dbReference type="Rhea" id="RHEA:64364"/>
        <dbReference type="ChEBI" id="CHEBI:82629"/>
        <dbReference type="ChEBI" id="CHEBI:152564"/>
    </reaction>
    <physiologicalReaction direction="left-to-right" evidence="22">
        <dbReference type="Rhea" id="RHEA:64365"/>
    </physiologicalReaction>
</comment>
<evidence type="ECO:0000256" key="19">
    <source>
        <dbReference type="ARBA" id="ARBA00023160"/>
    </source>
</evidence>
<dbReference type="OrthoDB" id="193139at2759"/>
<evidence type="ECO:0000256" key="3">
    <source>
        <dbReference type="ARBA" id="ARBA00004556"/>
    </source>
</evidence>
<dbReference type="EC" id="5.3.99.3" evidence="6"/>
<dbReference type="EMBL" id="CAJRST010003335">
    <property type="protein sequence ID" value="CAG5867653.1"/>
    <property type="molecule type" value="Genomic_DNA"/>
</dbReference>
<dbReference type="Pfam" id="PF01124">
    <property type="entry name" value="MAPEG"/>
    <property type="match status" value="1"/>
</dbReference>
<keyword evidence="20" id="KW-0413">Isomerase</keyword>
<gene>
    <name evidence="31" type="ORF">MMEN_LOCUS4439</name>
</gene>
<keyword evidence="10" id="KW-0444">Lipid biosynthesis</keyword>
<evidence type="ECO:0000256" key="4">
    <source>
        <dbReference type="ARBA" id="ARBA00004702"/>
    </source>
</evidence>
<feature type="transmembrane region" description="Helical" evidence="30">
    <location>
        <begin position="122"/>
        <end position="145"/>
    </location>
</feature>
<evidence type="ECO:0000256" key="8">
    <source>
        <dbReference type="ARBA" id="ARBA00022490"/>
    </source>
</evidence>
<comment type="similarity">
    <text evidence="5">Belongs to the MAPEG family.</text>
</comment>
<keyword evidence="18 30" id="KW-0472">Membrane</keyword>
<name>A0A8S4AGD3_9TELE</name>
<dbReference type="AlphaFoldDB" id="A0A8S4AGD3"/>
<comment type="catalytic activity">
    <reaction evidence="21">
        <text>prostaglandin H2 = prostaglandin E2</text>
        <dbReference type="Rhea" id="RHEA:12893"/>
        <dbReference type="ChEBI" id="CHEBI:57405"/>
        <dbReference type="ChEBI" id="CHEBI:606564"/>
        <dbReference type="EC" id="5.3.99.3"/>
    </reaction>
    <physiologicalReaction direction="left-to-right" evidence="21">
        <dbReference type="Rhea" id="RHEA:12894"/>
    </physiologicalReaction>
</comment>
<dbReference type="EC" id="2.5.1.18" evidence="7"/>
<feature type="transmembrane region" description="Helical" evidence="30">
    <location>
        <begin position="97"/>
        <end position="115"/>
    </location>
</feature>
<evidence type="ECO:0000256" key="16">
    <source>
        <dbReference type="ARBA" id="ARBA00023002"/>
    </source>
</evidence>
<evidence type="ECO:0000256" key="1">
    <source>
        <dbReference type="ARBA" id="ARBA00001955"/>
    </source>
</evidence>
<evidence type="ECO:0000256" key="28">
    <source>
        <dbReference type="ARBA" id="ARBA00042173"/>
    </source>
</evidence>
<evidence type="ECO:0000256" key="10">
    <source>
        <dbReference type="ARBA" id="ARBA00022516"/>
    </source>
</evidence>
<keyword evidence="19" id="KW-0275">Fatty acid biosynthesis</keyword>
<organism evidence="31 32">
    <name type="scientific">Menidia menidia</name>
    <name type="common">Atlantic silverside</name>
    <dbReference type="NCBI Taxonomy" id="238744"/>
    <lineage>
        <taxon>Eukaryota</taxon>
        <taxon>Metazoa</taxon>
        <taxon>Chordata</taxon>
        <taxon>Craniata</taxon>
        <taxon>Vertebrata</taxon>
        <taxon>Euteleostomi</taxon>
        <taxon>Actinopterygii</taxon>
        <taxon>Neopterygii</taxon>
        <taxon>Teleostei</taxon>
        <taxon>Neoteleostei</taxon>
        <taxon>Acanthomorphata</taxon>
        <taxon>Ovalentaria</taxon>
        <taxon>Atherinomorphae</taxon>
        <taxon>Atheriniformes</taxon>
        <taxon>Atherinopsidae</taxon>
        <taxon>Menidiinae</taxon>
        <taxon>Menidia</taxon>
    </lineage>
</organism>
<keyword evidence="12" id="KW-0808">Transferase</keyword>
<evidence type="ECO:0000256" key="5">
    <source>
        <dbReference type="ARBA" id="ARBA00010459"/>
    </source>
</evidence>
<sequence length="146" mass="16695">MIRNRVFSCFVFYAVLLVIKMYVIAIITGQVRLRKKAFANPEDALRHGGLQYHREDPYVERCRRAHMNDLENILPFLFLGAIYSMTGPSLWVARIHFLVFFLGRVLHSVAYLLALRAPTRSVAYTVAQIPCVSMAVQILMTVATYA</sequence>
<evidence type="ECO:0000256" key="15">
    <source>
        <dbReference type="ARBA" id="ARBA00022989"/>
    </source>
</evidence>
<protein>
    <recommendedName>
        <fullName evidence="25">Prostaglandin E synthase</fullName>
        <ecNumber evidence="7">2.5.1.18</ecNumber>
        <ecNumber evidence="6">5.3.99.3</ecNumber>
    </recommendedName>
    <alternativeName>
        <fullName evidence="28">Glutathione peroxidase PTGES</fullName>
    </alternativeName>
    <alternativeName>
        <fullName evidence="27">Glutathione transferase PTGES</fullName>
    </alternativeName>
    <alternativeName>
        <fullName evidence="26">Microsomal prostaglandin E synthase 1</fullName>
    </alternativeName>
</protein>
<dbReference type="GO" id="GO:0048471">
    <property type="term" value="C:perinuclear region of cytoplasm"/>
    <property type="evidence" value="ECO:0007669"/>
    <property type="project" value="UniProtKB-SubCell"/>
</dbReference>
<dbReference type="PANTHER" id="PTHR10689:SF9">
    <property type="entry name" value="PROSTAGLANDIN E SYNTHASE"/>
    <property type="match status" value="1"/>
</dbReference>
<comment type="function">
    <text evidence="29">Terminal enzyme of the cyclooxygenase (COX)-2-mediated prostaglandin E2 (PGE2) biosynthetic pathway. Catalyzes the glutathione-dependent oxidoreduction of prostaglandin endoperoxide H2 (PGH2) to prostaglandin E2 (PGE2) in response to inflammatory stimuli. Plays a key role in inflammation response, fever and pain. Also catalyzes the oxidoreduction of endocannabinoids into prostaglandin glycerol esters and PGG2 into 15-hydroperoxy-PGE2. In addition, displays low glutathione transferase and glutathione-dependent peroxidase activities, toward 1-chloro-2,4-dinitrobenzene and 5-hydroperoxyicosatetraenoic acid (5-HPETE), respectively.</text>
</comment>
<evidence type="ECO:0000256" key="22">
    <source>
        <dbReference type="ARBA" id="ARBA00036040"/>
    </source>
</evidence>
<evidence type="ECO:0000256" key="20">
    <source>
        <dbReference type="ARBA" id="ARBA00023235"/>
    </source>
</evidence>
<keyword evidence="11" id="KW-0643">Prostaglandin biosynthesis</keyword>
<dbReference type="GO" id="GO:0001516">
    <property type="term" value="P:prostaglandin biosynthetic process"/>
    <property type="evidence" value="ECO:0007669"/>
    <property type="project" value="UniProtKB-KW"/>
</dbReference>
<evidence type="ECO:0000256" key="17">
    <source>
        <dbReference type="ARBA" id="ARBA00023098"/>
    </source>
</evidence>
<evidence type="ECO:0000256" key="26">
    <source>
        <dbReference type="ARBA" id="ARBA00041613"/>
    </source>
</evidence>
<dbReference type="Proteomes" id="UP000677803">
    <property type="component" value="Unassembled WGS sequence"/>
</dbReference>
<dbReference type="SUPFAM" id="SSF161084">
    <property type="entry name" value="MAPEG domain-like"/>
    <property type="match status" value="1"/>
</dbReference>
<dbReference type="GO" id="GO:0004364">
    <property type="term" value="F:glutathione transferase activity"/>
    <property type="evidence" value="ECO:0007669"/>
    <property type="project" value="UniProtKB-EC"/>
</dbReference>
<dbReference type="FunFam" id="1.20.120.550:FF:000002">
    <property type="entry name" value="Microsomal glutathione S-transferase 1"/>
    <property type="match status" value="1"/>
</dbReference>
<evidence type="ECO:0000313" key="31">
    <source>
        <dbReference type="EMBL" id="CAG5867653.1"/>
    </source>
</evidence>
<comment type="caution">
    <text evidence="31">The sequence shown here is derived from an EMBL/GenBank/DDBJ whole genome shotgun (WGS) entry which is preliminary data.</text>
</comment>
<dbReference type="InterPro" id="IPR001129">
    <property type="entry name" value="Membr-assoc_MAPEG"/>
</dbReference>
<feature type="transmembrane region" description="Helical" evidence="30">
    <location>
        <begin position="6"/>
        <end position="27"/>
    </location>
</feature>
<dbReference type="PANTHER" id="PTHR10689">
    <property type="entry name" value="MICROSOMAL GLUTATHIONE S-TRANSFERASE 1"/>
    <property type="match status" value="1"/>
</dbReference>
<comment type="catalytic activity">
    <reaction evidence="23">
        <text>2-glyceryl-prostaglandin H2 = 2-glyceryl-prostaglandin E2</text>
        <dbReference type="Rhea" id="RHEA:53324"/>
        <dbReference type="ChEBI" id="CHEBI:85166"/>
        <dbReference type="ChEBI" id="CHEBI:137172"/>
    </reaction>
    <physiologicalReaction direction="left-to-right" evidence="23">
        <dbReference type="Rhea" id="RHEA:53325"/>
    </physiologicalReaction>
</comment>
<dbReference type="InterPro" id="IPR040162">
    <property type="entry name" value="MGST1-like"/>
</dbReference>
<evidence type="ECO:0000256" key="9">
    <source>
        <dbReference type="ARBA" id="ARBA00022501"/>
    </source>
</evidence>
<evidence type="ECO:0000313" key="32">
    <source>
        <dbReference type="Proteomes" id="UP000677803"/>
    </source>
</evidence>
<keyword evidence="32" id="KW-1185">Reference proteome</keyword>
<reference evidence="31" key="1">
    <citation type="submission" date="2021-05" db="EMBL/GenBank/DDBJ databases">
        <authorList>
            <person name="Tigano A."/>
        </authorList>
    </citation>
    <scope>NUCLEOTIDE SEQUENCE</scope>
</reference>
<comment type="pathway">
    <text evidence="4">Lipid metabolism; prostaglandin biosynthesis.</text>
</comment>
<dbReference type="GO" id="GO:0050220">
    <property type="term" value="F:prostaglandin-E synthase activity"/>
    <property type="evidence" value="ECO:0007669"/>
    <property type="project" value="UniProtKB-EC"/>
</dbReference>
<evidence type="ECO:0000256" key="30">
    <source>
        <dbReference type="SAM" id="Phobius"/>
    </source>
</evidence>
<evidence type="ECO:0000256" key="27">
    <source>
        <dbReference type="ARBA" id="ARBA00042011"/>
    </source>
</evidence>
<evidence type="ECO:0000256" key="29">
    <source>
        <dbReference type="ARBA" id="ARBA00054772"/>
    </source>
</evidence>
<evidence type="ECO:0000256" key="6">
    <source>
        <dbReference type="ARBA" id="ARBA00012203"/>
    </source>
</evidence>
<dbReference type="GO" id="GO:0016491">
    <property type="term" value="F:oxidoreductase activity"/>
    <property type="evidence" value="ECO:0007669"/>
    <property type="project" value="UniProtKB-KW"/>
</dbReference>
<evidence type="ECO:0000256" key="25">
    <source>
        <dbReference type="ARBA" id="ARBA00039926"/>
    </source>
</evidence>
<evidence type="ECO:0000256" key="11">
    <source>
        <dbReference type="ARBA" id="ARBA00022585"/>
    </source>
</evidence>
<accession>A0A8S4AGD3</accession>
<keyword evidence="15 30" id="KW-1133">Transmembrane helix</keyword>
<dbReference type="GO" id="GO:0016020">
    <property type="term" value="C:membrane"/>
    <property type="evidence" value="ECO:0007669"/>
    <property type="project" value="UniProtKB-SubCell"/>
</dbReference>
<evidence type="ECO:0000256" key="13">
    <source>
        <dbReference type="ARBA" id="ARBA00022692"/>
    </source>
</evidence>
<evidence type="ECO:0000256" key="21">
    <source>
        <dbReference type="ARBA" id="ARBA00023931"/>
    </source>
</evidence>